<dbReference type="AlphaFoldDB" id="A0A7Y0RE07"/>
<dbReference type="PANTHER" id="PTHR40267:SF1">
    <property type="entry name" value="BLR3294 PROTEIN"/>
    <property type="match status" value="1"/>
</dbReference>
<proteinExistence type="predicted"/>
<sequence>MNNTTARMAFLYPGHAAEDDYPRLAKMISPAAEVTVVHTEFNEDAHTVEALREMGSPQRLSEGARHLENKDLEAVLWTSTSASFVRGMDGIREQIETLENLLHIPASTTAMGFARAITAINAKRVAIAATYPENVALLFTAFLEHFDIEVVHMTSHGIVTAAEAGMLEREAVMRFATENSHPDADALLVPDTALHSAAWLEDLEAAAGKPVLTANQVSFWEGLRLCGKLTPQPGLGTLFRVNPWD</sequence>
<dbReference type="GO" id="GO:0016853">
    <property type="term" value="F:isomerase activity"/>
    <property type="evidence" value="ECO:0007669"/>
    <property type="project" value="UniProtKB-KW"/>
</dbReference>
<accession>A0A7Y0RE07</accession>
<keyword evidence="1" id="KW-0413">Isomerase</keyword>
<reference evidence="1 2" key="1">
    <citation type="submission" date="2020-04" db="EMBL/GenBank/DDBJ databases">
        <title>Marinobacter oceani sp. nov., isolated from marine solar saltern.</title>
        <authorList>
            <person name="Chen X.-Y."/>
        </authorList>
    </citation>
    <scope>NUCLEOTIDE SEQUENCE [LARGE SCALE GENOMIC DNA]</scope>
    <source>
        <strain evidence="1 2">W62</strain>
    </source>
</reference>
<keyword evidence="2" id="KW-1185">Reference proteome</keyword>
<dbReference type="Gene3D" id="3.40.50.12500">
    <property type="match status" value="1"/>
</dbReference>
<protein>
    <submittedName>
        <fullName evidence="1">Maleate cis-trans isomerase</fullName>
    </submittedName>
</protein>
<gene>
    <name evidence="1" type="ORF">HIU99_12815</name>
</gene>
<dbReference type="PANTHER" id="PTHR40267">
    <property type="entry name" value="BLR3294 PROTEIN"/>
    <property type="match status" value="1"/>
</dbReference>
<dbReference type="EMBL" id="JABCKY010000004">
    <property type="protein sequence ID" value="NMT64474.1"/>
    <property type="molecule type" value="Genomic_DNA"/>
</dbReference>
<organism evidence="1 2">
    <name type="scientific">Marinobacter orientalis</name>
    <dbReference type="NCBI Taxonomy" id="1928859"/>
    <lineage>
        <taxon>Bacteria</taxon>
        <taxon>Pseudomonadati</taxon>
        <taxon>Pseudomonadota</taxon>
        <taxon>Gammaproteobacteria</taxon>
        <taxon>Pseudomonadales</taxon>
        <taxon>Marinobacteraceae</taxon>
        <taxon>Marinobacter</taxon>
    </lineage>
</organism>
<comment type="caution">
    <text evidence="1">The sequence shown here is derived from an EMBL/GenBank/DDBJ whole genome shotgun (WGS) entry which is preliminary data.</text>
</comment>
<dbReference type="PIRSF" id="PIRSF015736">
    <property type="entry name" value="MI"/>
    <property type="match status" value="1"/>
</dbReference>
<dbReference type="RefSeq" id="WP_135953258.1">
    <property type="nucleotide sequence ID" value="NZ_JABCKY010000004.1"/>
</dbReference>
<dbReference type="OrthoDB" id="483160at2"/>
<evidence type="ECO:0000313" key="2">
    <source>
        <dbReference type="Proteomes" id="UP000567186"/>
    </source>
</evidence>
<evidence type="ECO:0000313" key="1">
    <source>
        <dbReference type="EMBL" id="NMT64474.1"/>
    </source>
</evidence>
<dbReference type="InterPro" id="IPR053714">
    <property type="entry name" value="Iso_Racemase_Enz_sf"/>
</dbReference>
<dbReference type="Proteomes" id="UP000567186">
    <property type="component" value="Unassembled WGS sequence"/>
</dbReference>
<dbReference type="InterPro" id="IPR026286">
    <property type="entry name" value="MaiA/AMDase"/>
</dbReference>
<name>A0A7Y0RE07_9GAMM</name>
<dbReference type="Pfam" id="PF17645">
    <property type="entry name" value="Amdase"/>
    <property type="match status" value="1"/>
</dbReference>